<protein>
    <submittedName>
        <fullName evidence="1">Uncharacterized protein</fullName>
    </submittedName>
</protein>
<proteinExistence type="predicted"/>
<sequence length="67" mass="7759">MADETNDTIRMLLQSALERVDDEEANYKLRTALQLLDFQQSQIERLRAAAESDGELKERLETLGYLE</sequence>
<organism evidence="1 2">
    <name type="scientific">Natronomonas moolapensis (strain DSM 18674 / CECT 7526 / JCM 14361 / 8.8.11)</name>
    <dbReference type="NCBI Taxonomy" id="268739"/>
    <lineage>
        <taxon>Archaea</taxon>
        <taxon>Methanobacteriati</taxon>
        <taxon>Methanobacteriota</taxon>
        <taxon>Stenosarchaea group</taxon>
        <taxon>Halobacteria</taxon>
        <taxon>Halobacteriales</taxon>
        <taxon>Natronomonadaceae</taxon>
        <taxon>Natronomonas</taxon>
    </lineage>
</organism>
<dbReference type="eggNOG" id="arCOG11970">
    <property type="taxonomic scope" value="Archaea"/>
</dbReference>
<evidence type="ECO:0000313" key="2">
    <source>
        <dbReference type="Proteomes" id="UP000011867"/>
    </source>
</evidence>
<dbReference type="AlphaFoldDB" id="M1XP66"/>
<dbReference type="Proteomes" id="UP000011867">
    <property type="component" value="Chromosome"/>
</dbReference>
<evidence type="ECO:0000313" key="1">
    <source>
        <dbReference type="EMBL" id="CCQ35809.1"/>
    </source>
</evidence>
<dbReference type="KEGG" id="nmo:Nmlp_1610"/>
<dbReference type="GeneID" id="14650789"/>
<dbReference type="RefSeq" id="WP_015408651.1">
    <property type="nucleotide sequence ID" value="NC_020388.1"/>
</dbReference>
<reference evidence="1 2" key="1">
    <citation type="journal article" date="2013" name="Genome Announc.">
        <title>Genome of the haloarchaeon Natronomonas moolapensis, a neutrophilic member of a previously haloalkaliphilic genus.</title>
        <authorList>
            <person name="Dyall-Smith M.L."/>
            <person name="Pfeiffer F."/>
            <person name="Oberwinkler T."/>
            <person name="Klee K."/>
            <person name="Rampp M."/>
            <person name="Palm P."/>
            <person name="Gross K."/>
            <person name="Schuster S.C."/>
            <person name="Oesterhelt D."/>
        </authorList>
    </citation>
    <scope>NUCLEOTIDE SEQUENCE [LARGE SCALE GENOMIC DNA]</scope>
    <source>
        <strain evidence="2">DSM 18674 / JCM 14361 / 8.8.11</strain>
    </source>
</reference>
<gene>
    <name evidence="1" type="ordered locus">Nmlp_1610</name>
</gene>
<dbReference type="STRING" id="268739.Nmlp_1610"/>
<name>M1XP66_NATM8</name>
<dbReference type="HOGENOM" id="CLU_191917_0_0_2"/>
<dbReference type="OrthoDB" id="339831at2157"/>
<dbReference type="EMBL" id="HF582854">
    <property type="protein sequence ID" value="CCQ35809.1"/>
    <property type="molecule type" value="Genomic_DNA"/>
</dbReference>
<keyword evidence="2" id="KW-1185">Reference proteome</keyword>
<accession>M1XP66</accession>